<sequence length="212" mass="24055">MNPVVYSDANQLIIKNYEDRPAVDQAGSYWGDDEVSPIRKQIKDHYIAEQGQRCCYCTFEIATNNNAVWDGEHIISRDAAPRFMFVPQNLSISCKDCNLAKKEKEVRVNPALKRFPTRSQQYKIVHPHFDNYADHIQWFGKVVKPLTDKGIETVAMCGLSRFGKKKAGAEKVPIHPAMAKQIGVLMDPFSDRIDMHVALAGIKAYLETVQQD</sequence>
<dbReference type="Gene3D" id="1.10.30.50">
    <property type="match status" value="1"/>
</dbReference>
<dbReference type="OrthoDB" id="9816185at2"/>
<accession>A0A248UM88</accession>
<keyword evidence="1" id="KW-0614">Plasmid</keyword>
<name>A0A248UM88_9HYPH</name>
<organism evidence="1 2">
    <name type="scientific">Ochrobactrum quorumnocens</name>
    <dbReference type="NCBI Taxonomy" id="271865"/>
    <lineage>
        <taxon>Bacteria</taxon>
        <taxon>Pseudomonadati</taxon>
        <taxon>Pseudomonadota</taxon>
        <taxon>Alphaproteobacteria</taxon>
        <taxon>Hyphomicrobiales</taxon>
        <taxon>Brucellaceae</taxon>
        <taxon>Brucella/Ochrobactrum group</taxon>
        <taxon>Ochrobactrum</taxon>
    </lineage>
</organism>
<dbReference type="Proteomes" id="UP000215256">
    <property type="component" value="Plasmid unnamed1"/>
</dbReference>
<geneLocation type="plasmid" evidence="1 2">
    <name>unnamed1</name>
</geneLocation>
<dbReference type="RefSeq" id="WP_095448449.1">
    <property type="nucleotide sequence ID" value="NZ_CP022605.1"/>
</dbReference>
<proteinExistence type="predicted"/>
<gene>
    <name evidence="1" type="ORF">CES85_3307</name>
</gene>
<dbReference type="EMBL" id="CP022605">
    <property type="protein sequence ID" value="ASV87784.1"/>
    <property type="molecule type" value="Genomic_DNA"/>
</dbReference>
<evidence type="ECO:0000313" key="2">
    <source>
        <dbReference type="Proteomes" id="UP000215256"/>
    </source>
</evidence>
<protein>
    <submittedName>
        <fullName evidence="1">Bacteriophage Lambda NinG family protein</fullName>
    </submittedName>
</protein>
<dbReference type="AlphaFoldDB" id="A0A248UM88"/>
<evidence type="ECO:0000313" key="1">
    <source>
        <dbReference type="EMBL" id="ASV87784.1"/>
    </source>
</evidence>
<reference evidence="1 2" key="1">
    <citation type="submission" date="2017-07" db="EMBL/GenBank/DDBJ databases">
        <title>Phylogenetic study on the rhizospheric bacterium Ochrobactrum sp. A44.</title>
        <authorList>
            <person name="Krzyzanowska D.M."/>
            <person name="Ossowicki A."/>
            <person name="Rajewska M."/>
            <person name="Maciag T."/>
            <person name="Kaczynski Z."/>
            <person name="Czerwicka M."/>
            <person name="Jafra S."/>
        </authorList>
    </citation>
    <scope>NUCLEOTIDE SEQUENCE [LARGE SCALE GENOMIC DNA]</scope>
    <source>
        <strain evidence="1 2">A44</strain>
        <plasmid evidence="1 2">unnamed1</plasmid>
    </source>
</reference>
<dbReference type="KEGG" id="och:CES85_3307"/>